<dbReference type="Pfam" id="PF00797">
    <property type="entry name" value="Acetyltransf_2"/>
    <property type="match status" value="1"/>
</dbReference>
<dbReference type="PANTHER" id="PTHR11786">
    <property type="entry name" value="N-HYDROXYARYLAMINE O-ACETYLTRANSFERASE"/>
    <property type="match status" value="1"/>
</dbReference>
<dbReference type="EMBL" id="KB644414">
    <property type="protein sequence ID" value="EPS31730.1"/>
    <property type="molecule type" value="Genomic_DNA"/>
</dbReference>
<proteinExistence type="inferred from homology"/>
<dbReference type="eggNOG" id="ENOG502RD0D">
    <property type="taxonomic scope" value="Eukaryota"/>
</dbReference>
<comment type="similarity">
    <text evidence="1">Belongs to the arylamine N-acetyltransferase family.</text>
</comment>
<dbReference type="Proteomes" id="UP000019376">
    <property type="component" value="Unassembled WGS sequence"/>
</dbReference>
<dbReference type="SUPFAM" id="SSF54001">
    <property type="entry name" value="Cysteine proteinases"/>
    <property type="match status" value="1"/>
</dbReference>
<protein>
    <submittedName>
        <fullName evidence="2">Uncharacterized protein</fullName>
    </submittedName>
</protein>
<dbReference type="AlphaFoldDB" id="S7ZM41"/>
<dbReference type="Gene3D" id="3.30.2140.20">
    <property type="match status" value="1"/>
</dbReference>
<name>S7ZM41_PENO1</name>
<organism evidence="2 3">
    <name type="scientific">Penicillium oxalicum (strain 114-2 / CGMCC 5302)</name>
    <name type="common">Penicillium decumbens</name>
    <dbReference type="NCBI Taxonomy" id="933388"/>
    <lineage>
        <taxon>Eukaryota</taxon>
        <taxon>Fungi</taxon>
        <taxon>Dikarya</taxon>
        <taxon>Ascomycota</taxon>
        <taxon>Pezizomycotina</taxon>
        <taxon>Eurotiomycetes</taxon>
        <taxon>Eurotiomycetidae</taxon>
        <taxon>Eurotiales</taxon>
        <taxon>Aspergillaceae</taxon>
        <taxon>Penicillium</taxon>
    </lineage>
</organism>
<dbReference type="PhylomeDB" id="S7ZM41"/>
<dbReference type="InterPro" id="IPR053710">
    <property type="entry name" value="Arylamine_NAT_domain_sf"/>
</dbReference>
<dbReference type="InterPro" id="IPR001447">
    <property type="entry name" value="Arylamine_N-AcTrfase"/>
</dbReference>
<gene>
    <name evidence="2" type="ORF">PDE_06687</name>
</gene>
<accession>S7ZM41</accession>
<dbReference type="HOGENOM" id="CLU_049918_2_0_1"/>
<evidence type="ECO:0000256" key="1">
    <source>
        <dbReference type="ARBA" id="ARBA00006547"/>
    </source>
</evidence>
<evidence type="ECO:0000313" key="2">
    <source>
        <dbReference type="EMBL" id="EPS31730.1"/>
    </source>
</evidence>
<evidence type="ECO:0000313" key="3">
    <source>
        <dbReference type="Proteomes" id="UP000019376"/>
    </source>
</evidence>
<dbReference type="InterPro" id="IPR038765">
    <property type="entry name" value="Papain-like_cys_pep_sf"/>
</dbReference>
<reference evidence="2 3" key="1">
    <citation type="journal article" date="2013" name="PLoS ONE">
        <title>Genomic and secretomic analyses reveal unique features of the lignocellulolytic enzyme system of Penicillium decumbens.</title>
        <authorList>
            <person name="Liu G."/>
            <person name="Zhang L."/>
            <person name="Wei X."/>
            <person name="Zou G."/>
            <person name="Qin Y."/>
            <person name="Ma L."/>
            <person name="Li J."/>
            <person name="Zheng H."/>
            <person name="Wang S."/>
            <person name="Wang C."/>
            <person name="Xun L."/>
            <person name="Zhao G.-P."/>
            <person name="Zhou Z."/>
            <person name="Qu Y."/>
        </authorList>
    </citation>
    <scope>NUCLEOTIDE SEQUENCE [LARGE SCALE GENOMIC DNA]</scope>
    <source>
        <strain evidence="3">114-2 / CGMCC 5302</strain>
    </source>
</reference>
<dbReference type="STRING" id="933388.S7ZM41"/>
<sequence>MTPERLMVYTDAQLEAYLRRIAYSPVDEAKTSLREDARVQAQRDPLKTLAELQKLHLATVPWGNSGLHYSQHHTISLHPESLFEKMVERRLDGYCMENTGLFLHILRALGYCVYATGGRVSQATATGIDNGLYASFGHMILIVIIDSARYMVDVGFGINCATAPLPLKEGATATCIAPSEMRLVKETLVEFTDKSQKIWVYQTRKDPESPWLPGICFSEVEFLPKDFEVMNFSVSQRRASWFTHRFVCVRMIMDPESREIIGQCIISGKEVKKRMGAHTEVLQPLENEQDRVNALAKYFGVHFRAHEIEGIRGFVSELK</sequence>
<dbReference type="OrthoDB" id="10260017at2759"/>
<dbReference type="PANTHER" id="PTHR11786:SF0">
    <property type="entry name" value="ARYLAMINE N-ACETYLTRANSFERASE 4-RELATED"/>
    <property type="match status" value="1"/>
</dbReference>
<dbReference type="GO" id="GO:0016407">
    <property type="term" value="F:acetyltransferase activity"/>
    <property type="evidence" value="ECO:0007669"/>
    <property type="project" value="InterPro"/>
</dbReference>
<keyword evidence="3" id="KW-1185">Reference proteome</keyword>